<dbReference type="AlphaFoldDB" id="E7RZR8"/>
<name>E7RZR8_9BURK</name>
<feature type="transmembrane region" description="Helical" evidence="8">
    <location>
        <begin position="455"/>
        <end position="477"/>
    </location>
</feature>
<feature type="transmembrane region" description="Helical" evidence="8">
    <location>
        <begin position="57"/>
        <end position="76"/>
    </location>
</feature>
<keyword evidence="6 8" id="KW-0472">Membrane</keyword>
<feature type="transmembrane region" description="Helical" evidence="8">
    <location>
        <begin position="217"/>
        <end position="236"/>
    </location>
</feature>
<dbReference type="GO" id="GO:0005886">
    <property type="term" value="C:plasma membrane"/>
    <property type="evidence" value="ECO:0007669"/>
    <property type="project" value="UniProtKB-SubCell"/>
</dbReference>
<feature type="transmembrane region" description="Helical" evidence="8">
    <location>
        <begin position="138"/>
        <end position="156"/>
    </location>
</feature>
<protein>
    <recommendedName>
        <fullName evidence="11">Sulfate exporter family transporter</fullName>
    </recommendedName>
</protein>
<comment type="subcellular location">
    <subcellularLocation>
        <location evidence="1">Cell membrane</location>
        <topology evidence="1">Multi-pass membrane protein</topology>
    </subcellularLocation>
</comment>
<gene>
    <name evidence="9" type="ORF">HMPREF0551_2182</name>
</gene>
<evidence type="ECO:0000313" key="10">
    <source>
        <dbReference type="Proteomes" id="UP000011021"/>
    </source>
</evidence>
<evidence type="ECO:0000313" key="9">
    <source>
        <dbReference type="EMBL" id="EFV94067.1"/>
    </source>
</evidence>
<evidence type="ECO:0000256" key="2">
    <source>
        <dbReference type="ARBA" id="ARBA00007977"/>
    </source>
</evidence>
<evidence type="ECO:0000256" key="5">
    <source>
        <dbReference type="ARBA" id="ARBA00022989"/>
    </source>
</evidence>
<accession>E7RZR8</accession>
<comment type="caution">
    <text evidence="9">The sequence shown here is derived from an EMBL/GenBank/DDBJ whole genome shotgun (WGS) entry which is preliminary data.</text>
</comment>
<evidence type="ECO:0000256" key="3">
    <source>
        <dbReference type="ARBA" id="ARBA00022475"/>
    </source>
</evidence>
<reference evidence="9 10" key="1">
    <citation type="submission" date="2010-12" db="EMBL/GenBank/DDBJ databases">
        <authorList>
            <person name="Muzny D."/>
            <person name="Qin X."/>
            <person name="Deng J."/>
            <person name="Jiang H."/>
            <person name="Liu Y."/>
            <person name="Qu J."/>
            <person name="Song X.-Z."/>
            <person name="Zhang L."/>
            <person name="Thornton R."/>
            <person name="Coyle M."/>
            <person name="Francisco L."/>
            <person name="Jackson L."/>
            <person name="Javaid M."/>
            <person name="Korchina V."/>
            <person name="Kovar C."/>
            <person name="Mata R."/>
            <person name="Mathew T."/>
            <person name="Ngo R."/>
            <person name="Nguyen L."/>
            <person name="Nguyen N."/>
            <person name="Okwuonu G."/>
            <person name="Ongeri F."/>
            <person name="Pham C."/>
            <person name="Simmons D."/>
            <person name="Wilczek-Boney K."/>
            <person name="Hale W."/>
            <person name="Jakkamsetti A."/>
            <person name="Pham P."/>
            <person name="Ruth R."/>
            <person name="San Lucas F."/>
            <person name="Warren J."/>
            <person name="Zhang J."/>
            <person name="Zhao Z."/>
            <person name="Zhou C."/>
            <person name="Zhu D."/>
            <person name="Lee S."/>
            <person name="Bess C."/>
            <person name="Blankenburg K."/>
            <person name="Forbes L."/>
            <person name="Fu Q."/>
            <person name="Gubbala S."/>
            <person name="Hirani K."/>
            <person name="Jayaseelan J.C."/>
            <person name="Lara F."/>
            <person name="Munidasa M."/>
            <person name="Palculict T."/>
            <person name="Patil S."/>
            <person name="Pu L.-L."/>
            <person name="Saada N."/>
            <person name="Tang L."/>
            <person name="Weissenberger G."/>
            <person name="Zhu Y."/>
            <person name="Hemphill L."/>
            <person name="Shang Y."/>
            <person name="Youmans B."/>
            <person name="Ayvaz T."/>
            <person name="Ross M."/>
            <person name="Santibanez J."/>
            <person name="Aqrawi P."/>
            <person name="Gross S."/>
            <person name="Joshi V."/>
            <person name="Fowler G."/>
            <person name="Nazareth L."/>
            <person name="Reid J."/>
            <person name="Worley K."/>
            <person name="Petrosino J."/>
            <person name="Highlander S."/>
            <person name="Gibbs R."/>
        </authorList>
    </citation>
    <scope>NUCLEOTIDE SEQUENCE [LARGE SCALE GENOMIC DNA]</scope>
    <source>
        <strain evidence="9 10">ATCC 51599</strain>
    </source>
</reference>
<feature type="region of interest" description="Disordered" evidence="7">
    <location>
        <begin position="1"/>
        <end position="24"/>
    </location>
</feature>
<evidence type="ECO:0000256" key="7">
    <source>
        <dbReference type="SAM" id="MobiDB-lite"/>
    </source>
</evidence>
<feature type="transmembrane region" description="Helical" evidence="8">
    <location>
        <begin position="192"/>
        <end position="211"/>
    </location>
</feature>
<feature type="transmembrane region" description="Helical" evidence="8">
    <location>
        <begin position="162"/>
        <end position="180"/>
    </location>
</feature>
<keyword evidence="4 8" id="KW-0812">Transmembrane</keyword>
<organism evidence="9 10">
    <name type="scientific">Lautropia mirabilis ATCC 51599</name>
    <dbReference type="NCBI Taxonomy" id="887898"/>
    <lineage>
        <taxon>Bacteria</taxon>
        <taxon>Pseudomonadati</taxon>
        <taxon>Pseudomonadota</taxon>
        <taxon>Betaproteobacteria</taxon>
        <taxon>Burkholderiales</taxon>
        <taxon>Burkholderiaceae</taxon>
        <taxon>Lautropia</taxon>
    </lineage>
</organism>
<keyword evidence="5 8" id="KW-1133">Transmembrane helix</keyword>
<dbReference type="Proteomes" id="UP000011021">
    <property type="component" value="Unassembled WGS sequence"/>
</dbReference>
<feature type="compositionally biased region" description="Polar residues" evidence="7">
    <location>
        <begin position="1"/>
        <end position="10"/>
    </location>
</feature>
<evidence type="ECO:0008006" key="11">
    <source>
        <dbReference type="Google" id="ProtNLM"/>
    </source>
</evidence>
<keyword evidence="3" id="KW-1003">Cell membrane</keyword>
<dbReference type="EMBL" id="AEQP01000022">
    <property type="protein sequence ID" value="EFV94067.1"/>
    <property type="molecule type" value="Genomic_DNA"/>
</dbReference>
<dbReference type="eggNOG" id="COG2855">
    <property type="taxonomic scope" value="Bacteria"/>
</dbReference>
<feature type="transmembrane region" description="Helical" evidence="8">
    <location>
        <begin position="276"/>
        <end position="294"/>
    </location>
</feature>
<dbReference type="RefSeq" id="WP_005674579.1">
    <property type="nucleotide sequence ID" value="NZ_CP146288.1"/>
</dbReference>
<evidence type="ECO:0000256" key="6">
    <source>
        <dbReference type="ARBA" id="ARBA00023136"/>
    </source>
</evidence>
<keyword evidence="10" id="KW-1185">Reference proteome</keyword>
<proteinExistence type="inferred from homology"/>
<dbReference type="HOGENOM" id="CLU_033541_6_0_4"/>
<dbReference type="STRING" id="887898.HMPREF0551_2182"/>
<evidence type="ECO:0000256" key="8">
    <source>
        <dbReference type="SAM" id="Phobius"/>
    </source>
</evidence>
<sequence length="483" mass="51408">MQPHTLSSSLAIDAPGSRGSQTRFGRESYTPIQRNPAPADTQPPAARPPWYRQEDGWAIFIGLGMVALASLALLAGESGALRLVTVKFGSWRTPGEGLAALGKALPSLIYLYALLLVPLSIGAARIGYNVTKFGKGLLALYGLAVLVTLLASNTWFKAAQLEGPLVALFVGLAIGNTVRLPAWLHEALRTEYFVKTGIVLMGATLPFTIILQAGPAAISQALIVSFITFGSIYFAATRLFGLDRRFGATLAAGGSICGVSGAIAIGGACRARPQHVSVAISLVIVWAVAMIFILPSAARVLGLEPGIAGAWIGTSEFADAAGFAAAEAIGHESAVQAFTLMKVVGRDMFVGVWAFLVAILSVTVWERQSRDSAERIDRREIWRRFPKFILGFFVASLLTTAALTLLDGAQATAYSKDVLGTLKSLRGWFFTLTFLAIGLTTRFRELTAVGIKPFLAFAVGVAINVPVGYFLSVHVFADFWNAL</sequence>
<dbReference type="PANTHER" id="PTHR30106">
    <property type="entry name" value="INNER MEMBRANE PROTEIN YEIH-RELATED"/>
    <property type="match status" value="1"/>
</dbReference>
<dbReference type="Pfam" id="PF03601">
    <property type="entry name" value="Cons_hypoth698"/>
    <property type="match status" value="1"/>
</dbReference>
<feature type="transmembrane region" description="Helical" evidence="8">
    <location>
        <begin position="108"/>
        <end position="126"/>
    </location>
</feature>
<feature type="transmembrane region" description="Helical" evidence="8">
    <location>
        <begin position="425"/>
        <end position="443"/>
    </location>
</feature>
<feature type="transmembrane region" description="Helical" evidence="8">
    <location>
        <begin position="348"/>
        <end position="365"/>
    </location>
</feature>
<feature type="transmembrane region" description="Helical" evidence="8">
    <location>
        <begin position="385"/>
        <end position="405"/>
    </location>
</feature>
<evidence type="ECO:0000256" key="4">
    <source>
        <dbReference type="ARBA" id="ARBA00022692"/>
    </source>
</evidence>
<evidence type="ECO:0000256" key="1">
    <source>
        <dbReference type="ARBA" id="ARBA00004651"/>
    </source>
</evidence>
<dbReference type="InterPro" id="IPR018383">
    <property type="entry name" value="UPF0324_pro"/>
</dbReference>
<comment type="similarity">
    <text evidence="2">Belongs to the UPF0324 family.</text>
</comment>
<dbReference type="PANTHER" id="PTHR30106:SF1">
    <property type="entry name" value="UPF0324 MEMBRANE PROTEIN FN0533"/>
    <property type="match status" value="1"/>
</dbReference>